<organism evidence="3 4">
    <name type="scientific">Potamilus streckersoni</name>
    <dbReference type="NCBI Taxonomy" id="2493646"/>
    <lineage>
        <taxon>Eukaryota</taxon>
        <taxon>Metazoa</taxon>
        <taxon>Spiralia</taxon>
        <taxon>Lophotrochozoa</taxon>
        <taxon>Mollusca</taxon>
        <taxon>Bivalvia</taxon>
        <taxon>Autobranchia</taxon>
        <taxon>Heteroconchia</taxon>
        <taxon>Palaeoheterodonta</taxon>
        <taxon>Unionida</taxon>
        <taxon>Unionoidea</taxon>
        <taxon>Unionidae</taxon>
        <taxon>Ambleminae</taxon>
        <taxon>Lampsilini</taxon>
        <taxon>Potamilus</taxon>
    </lineage>
</organism>
<name>A0AAE0RXJ5_9BIVA</name>
<comment type="caution">
    <text evidence="3">The sequence shown here is derived from an EMBL/GenBank/DDBJ whole genome shotgun (WGS) entry which is preliminary data.</text>
</comment>
<keyword evidence="4" id="KW-1185">Reference proteome</keyword>
<reference evidence="3" key="3">
    <citation type="submission" date="2023-05" db="EMBL/GenBank/DDBJ databases">
        <authorList>
            <person name="Smith C.H."/>
        </authorList>
    </citation>
    <scope>NUCLEOTIDE SEQUENCE</scope>
    <source>
        <strain evidence="3">CHS0354</strain>
        <tissue evidence="3">Mantle</tissue>
    </source>
</reference>
<dbReference type="GO" id="GO:0016491">
    <property type="term" value="F:oxidoreductase activity"/>
    <property type="evidence" value="ECO:0007669"/>
    <property type="project" value="InterPro"/>
</dbReference>
<reference evidence="3" key="2">
    <citation type="journal article" date="2021" name="Genome Biol. Evol.">
        <title>Developing a high-quality reference genome for a parasitic bivalve with doubly uniparental inheritance (Bivalvia: Unionida).</title>
        <authorList>
            <person name="Smith C.H."/>
        </authorList>
    </citation>
    <scope>NUCLEOTIDE SEQUENCE</scope>
    <source>
        <strain evidence="3">CHS0354</strain>
        <tissue evidence="3">Mantle</tissue>
    </source>
</reference>
<dbReference type="PANTHER" id="PTHR11908">
    <property type="entry name" value="XANTHINE DEHYDROGENASE"/>
    <property type="match status" value="1"/>
</dbReference>
<protein>
    <recommendedName>
        <fullName evidence="2">Aldehyde oxidase/xanthine dehydrogenase second molybdopterin binding domain-containing protein</fullName>
    </recommendedName>
</protein>
<reference evidence="3" key="1">
    <citation type="journal article" date="2021" name="Genome Biol. Evol.">
        <title>A High-Quality Reference Genome for a Parasitic Bivalve with Doubly Uniparental Inheritance (Bivalvia: Unionida).</title>
        <authorList>
            <person name="Smith C.H."/>
        </authorList>
    </citation>
    <scope>NUCLEOTIDE SEQUENCE</scope>
    <source>
        <strain evidence="3">CHS0354</strain>
    </source>
</reference>
<gene>
    <name evidence="3" type="ORF">CHS0354_031896</name>
</gene>
<dbReference type="EMBL" id="JAEAOA010001897">
    <property type="protein sequence ID" value="KAK3581556.1"/>
    <property type="molecule type" value="Genomic_DNA"/>
</dbReference>
<evidence type="ECO:0000256" key="1">
    <source>
        <dbReference type="ARBA" id="ARBA00022505"/>
    </source>
</evidence>
<dbReference type="Gene3D" id="3.30.365.10">
    <property type="entry name" value="Aldehyde oxidase/xanthine dehydrogenase, molybdopterin binding domain"/>
    <property type="match status" value="2"/>
</dbReference>
<sequence>MYSRQFDPFDINASFKKALFQKINPLTKDIITYCNISQIVQNLRDSAEVQIRQQEIQVFNQANRWKKKGLSIVPMKFGISWLGVNYGVNVYVYAGDGTVAVTHSGIEMGQGLNTKVAQVCAYELGIPISMINVKASNSIIGANSVTTGGSITSESCCQGVVNCCQDLLQRMAPVKAKITDPTWLKIVQECAVEGIDLVARSWVAPVSKDVFQYYSYGATCSEVEVDVLTGEHQISRVDILYDCGESMNPAVDIGQIEGSFVMGIGYWMTEELKFDPQTGQLLTNSTWEYKPPLGKDIPVDFRVNLLKNAPNPLGVLRSKAVGEPPMCMSCSVLFAAKHAVESARQEIGQLDYFRLDGPATTEYLQDACLVDPSQLLIQ</sequence>
<proteinExistence type="predicted"/>
<feature type="domain" description="Aldehyde oxidase/xanthine dehydrogenase second molybdopterin binding" evidence="2">
    <location>
        <begin position="43"/>
        <end position="298"/>
    </location>
</feature>
<dbReference type="InterPro" id="IPR037165">
    <property type="entry name" value="AldOxase/xan_DH_Mopterin-bd_sf"/>
</dbReference>
<evidence type="ECO:0000259" key="2">
    <source>
        <dbReference type="Pfam" id="PF20256"/>
    </source>
</evidence>
<dbReference type="InterPro" id="IPR046867">
    <property type="entry name" value="AldOxase/xan_DH_MoCoBD2"/>
</dbReference>
<dbReference type="Proteomes" id="UP001195483">
    <property type="component" value="Unassembled WGS sequence"/>
</dbReference>
<dbReference type="GO" id="GO:0005506">
    <property type="term" value="F:iron ion binding"/>
    <property type="evidence" value="ECO:0007669"/>
    <property type="project" value="InterPro"/>
</dbReference>
<dbReference type="SUPFAM" id="SSF56003">
    <property type="entry name" value="Molybdenum cofactor-binding domain"/>
    <property type="match status" value="1"/>
</dbReference>
<dbReference type="AlphaFoldDB" id="A0AAE0RXJ5"/>
<dbReference type="Pfam" id="PF20256">
    <property type="entry name" value="MoCoBD_2"/>
    <property type="match status" value="1"/>
</dbReference>
<keyword evidence="1" id="KW-0500">Molybdenum</keyword>
<dbReference type="PANTHER" id="PTHR11908:SF132">
    <property type="entry name" value="ALDEHYDE OXIDASE 1-RELATED"/>
    <property type="match status" value="1"/>
</dbReference>
<dbReference type="FunFam" id="3.30.365.10:FF:000009">
    <property type="entry name" value="Aldehyde oxidase"/>
    <property type="match status" value="1"/>
</dbReference>
<accession>A0AAE0RXJ5</accession>
<dbReference type="InterPro" id="IPR016208">
    <property type="entry name" value="Ald_Oxase/xanthine_DH-like"/>
</dbReference>
<evidence type="ECO:0000313" key="3">
    <source>
        <dbReference type="EMBL" id="KAK3581556.1"/>
    </source>
</evidence>
<evidence type="ECO:0000313" key="4">
    <source>
        <dbReference type="Proteomes" id="UP001195483"/>
    </source>
</evidence>